<dbReference type="InterPro" id="IPR013739">
    <property type="entry name" value="Beta_galactosidase_C"/>
</dbReference>
<keyword evidence="7 8" id="KW-0326">Glycosidase</keyword>
<keyword evidence="11" id="KW-0732">Signal</keyword>
<evidence type="ECO:0000259" key="14">
    <source>
        <dbReference type="Pfam" id="PF08533"/>
    </source>
</evidence>
<comment type="caution">
    <text evidence="15">The sequence shown here is derived from an EMBL/GenBank/DDBJ whole genome shotgun (WGS) entry which is preliminary data.</text>
</comment>
<dbReference type="Pfam" id="PF08532">
    <property type="entry name" value="Glyco_hydro_42M"/>
    <property type="match status" value="1"/>
</dbReference>
<gene>
    <name evidence="15" type="ORF">HDF15_004860</name>
</gene>
<dbReference type="CDD" id="cd03143">
    <property type="entry name" value="A4_beta-galactosidase_middle_domain"/>
    <property type="match status" value="1"/>
</dbReference>
<dbReference type="SUPFAM" id="SSF52317">
    <property type="entry name" value="Class I glutamine amidotransferase-like"/>
    <property type="match status" value="1"/>
</dbReference>
<feature type="domain" description="Beta-galactosidase C-terminal" evidence="14">
    <location>
        <begin position="629"/>
        <end position="684"/>
    </location>
</feature>
<dbReference type="GO" id="GO:0046872">
    <property type="term" value="F:metal ion binding"/>
    <property type="evidence" value="ECO:0007669"/>
    <property type="project" value="UniProtKB-KW"/>
</dbReference>
<dbReference type="Pfam" id="PF02449">
    <property type="entry name" value="Glyco_hydro_42"/>
    <property type="match status" value="1"/>
</dbReference>
<dbReference type="PANTHER" id="PTHR36447">
    <property type="entry name" value="BETA-GALACTOSIDASE GANA"/>
    <property type="match status" value="1"/>
</dbReference>
<keyword evidence="5 8" id="KW-0378">Hydrolase</keyword>
<accession>A0A7W7ZUM7</accession>
<protein>
    <recommendedName>
        <fullName evidence="3 8">Beta-galactosidase</fullName>
        <shortName evidence="8">Beta-gal</shortName>
        <ecNumber evidence="3 8">3.2.1.23</ecNumber>
    </recommendedName>
</protein>
<feature type="binding site" evidence="10">
    <location>
        <position position="137"/>
    </location>
    <ligand>
        <name>substrate</name>
    </ligand>
</feature>
<dbReference type="InterPro" id="IPR017853">
    <property type="entry name" value="GH"/>
</dbReference>
<evidence type="ECO:0000256" key="10">
    <source>
        <dbReference type="PIRSR" id="PIRSR001084-2"/>
    </source>
</evidence>
<evidence type="ECO:0000256" key="5">
    <source>
        <dbReference type="ARBA" id="ARBA00022801"/>
    </source>
</evidence>
<dbReference type="InterPro" id="IPR013780">
    <property type="entry name" value="Glyco_hydro_b"/>
</dbReference>
<proteinExistence type="inferred from homology"/>
<dbReference type="Proteomes" id="UP000584867">
    <property type="component" value="Unassembled WGS sequence"/>
</dbReference>
<dbReference type="InterPro" id="IPR013738">
    <property type="entry name" value="Beta_galactosidase_Trimer"/>
</dbReference>
<dbReference type="AlphaFoldDB" id="A0A7W7ZUM7"/>
<feature type="signal peptide" evidence="11">
    <location>
        <begin position="1"/>
        <end position="20"/>
    </location>
</feature>
<dbReference type="PIRSF" id="PIRSF001084">
    <property type="entry name" value="B-galactosidase"/>
    <property type="match status" value="1"/>
</dbReference>
<feature type="binding site" evidence="10">
    <location>
        <position position="175"/>
    </location>
    <ligand>
        <name>substrate</name>
    </ligand>
</feature>
<dbReference type="Gene3D" id="3.20.20.80">
    <property type="entry name" value="Glycosidases"/>
    <property type="match status" value="1"/>
</dbReference>
<dbReference type="RefSeq" id="WP_184260161.1">
    <property type="nucleotide sequence ID" value="NZ_JACHIO010000028.1"/>
</dbReference>
<dbReference type="PANTHER" id="PTHR36447:SF2">
    <property type="entry name" value="BETA-GALACTOSIDASE YESZ"/>
    <property type="match status" value="1"/>
</dbReference>
<feature type="chain" id="PRO_5031064310" description="Beta-galactosidase" evidence="11">
    <location>
        <begin position="21"/>
        <end position="687"/>
    </location>
</feature>
<keyword evidence="4" id="KW-0479">Metal-binding</keyword>
<organism evidence="15 16">
    <name type="scientific">Granulicella mallensis</name>
    <dbReference type="NCBI Taxonomy" id="940614"/>
    <lineage>
        <taxon>Bacteria</taxon>
        <taxon>Pseudomonadati</taxon>
        <taxon>Acidobacteriota</taxon>
        <taxon>Terriglobia</taxon>
        <taxon>Terriglobales</taxon>
        <taxon>Acidobacteriaceae</taxon>
        <taxon>Granulicella</taxon>
    </lineage>
</organism>
<evidence type="ECO:0000256" key="8">
    <source>
        <dbReference type="PIRNR" id="PIRNR001084"/>
    </source>
</evidence>
<reference evidence="15 16" key="1">
    <citation type="submission" date="2020-08" db="EMBL/GenBank/DDBJ databases">
        <title>Genomic Encyclopedia of Type Strains, Phase IV (KMG-V): Genome sequencing to study the core and pangenomes of soil and plant-associated prokaryotes.</title>
        <authorList>
            <person name="Whitman W."/>
        </authorList>
    </citation>
    <scope>NUCLEOTIDE SEQUENCE [LARGE SCALE GENOMIC DNA]</scope>
    <source>
        <strain evidence="15 16">X5P3</strain>
    </source>
</reference>
<dbReference type="EC" id="3.2.1.23" evidence="3 8"/>
<comment type="similarity">
    <text evidence="2 8">Belongs to the glycosyl hydrolase 42 family.</text>
</comment>
<dbReference type="Gene3D" id="2.60.40.1180">
    <property type="entry name" value="Golgi alpha-mannosidase II"/>
    <property type="match status" value="1"/>
</dbReference>
<evidence type="ECO:0000256" key="6">
    <source>
        <dbReference type="ARBA" id="ARBA00022833"/>
    </source>
</evidence>
<evidence type="ECO:0000256" key="7">
    <source>
        <dbReference type="ARBA" id="ARBA00023295"/>
    </source>
</evidence>
<evidence type="ECO:0000256" key="3">
    <source>
        <dbReference type="ARBA" id="ARBA00012756"/>
    </source>
</evidence>
<dbReference type="InterPro" id="IPR013529">
    <property type="entry name" value="Glyco_hydro_42_N"/>
</dbReference>
<comment type="catalytic activity">
    <reaction evidence="1 8">
        <text>Hydrolysis of terminal non-reducing beta-D-galactose residues in beta-D-galactosides.</text>
        <dbReference type="EC" id="3.2.1.23"/>
    </reaction>
</comment>
<dbReference type="InterPro" id="IPR003476">
    <property type="entry name" value="Glyco_hydro_42"/>
</dbReference>
<evidence type="ECO:0000313" key="16">
    <source>
        <dbReference type="Proteomes" id="UP000584867"/>
    </source>
</evidence>
<evidence type="ECO:0000259" key="13">
    <source>
        <dbReference type="Pfam" id="PF08532"/>
    </source>
</evidence>
<evidence type="ECO:0000256" key="4">
    <source>
        <dbReference type="ARBA" id="ARBA00022723"/>
    </source>
</evidence>
<dbReference type="InterPro" id="IPR029062">
    <property type="entry name" value="Class_I_gatase-like"/>
</dbReference>
<feature type="binding site" evidence="10">
    <location>
        <position position="333"/>
    </location>
    <ligand>
        <name>substrate</name>
    </ligand>
</feature>
<dbReference type="Pfam" id="PF08533">
    <property type="entry name" value="Glyco_hydro_42C"/>
    <property type="match status" value="1"/>
</dbReference>
<dbReference type="EMBL" id="JACHIO010000028">
    <property type="protein sequence ID" value="MBB5066480.1"/>
    <property type="molecule type" value="Genomic_DNA"/>
</dbReference>
<feature type="domain" description="Beta-galactosidase trimerisation" evidence="13">
    <location>
        <begin position="415"/>
        <end position="618"/>
    </location>
</feature>
<keyword evidence="6" id="KW-0862">Zinc</keyword>
<name>A0A7W7ZUM7_9BACT</name>
<dbReference type="GO" id="GO:0004565">
    <property type="term" value="F:beta-galactosidase activity"/>
    <property type="evidence" value="ECO:0007669"/>
    <property type="project" value="UniProtKB-EC"/>
</dbReference>
<evidence type="ECO:0000259" key="12">
    <source>
        <dbReference type="Pfam" id="PF02449"/>
    </source>
</evidence>
<evidence type="ECO:0000256" key="9">
    <source>
        <dbReference type="PIRSR" id="PIRSR001084-1"/>
    </source>
</evidence>
<evidence type="ECO:0000256" key="1">
    <source>
        <dbReference type="ARBA" id="ARBA00001412"/>
    </source>
</evidence>
<evidence type="ECO:0000256" key="2">
    <source>
        <dbReference type="ARBA" id="ARBA00005940"/>
    </source>
</evidence>
<sequence>MKLNTLLAFALSVLTPGLSAFGQTPLATGPRESPLLLGAAWYPEQWPESRWDADLALMEAAHINFVRVGEFAWSTMEPKEGEYKLDWLEHAVRAAERHHIAVVLGTPSAAPPAWLTEKYPETLRTMVDGRKDGHGNRQQFDWSDPKYRELAREIAEKMAARFGHDPNVIAWQIDNEYADESYGQSTQKQFDEWLHAKYKTLDNLNARWTTSYWSETYQDWGQIPIEEKYGNPGLLLNWKEFVSDTWRSYQKNQVEVIRAHAEPRQKITTNMMGWFDGYDSYTVAQDLDFASWDDYVGQGQLDPASNGAIHDLTRGFLRKNFWVMETQPGFVNWSPLNNALNKGEVRAMAWNDIGHGAQAVEYWQWRSALNGQEQYHGTLVGPDGTPVPLYDEVKQLGDDFAKAAPVLAGTTVESQVAILHDYNSRWAINWQRHNQQFDPTAALVSFYRPLRRLVRSIDVVSDTAPLSGYKLVVAPALNVLTPEAVQNLEAYVRGGGHLVLGQRSGLKDEDNSLYTQRQPGPLTELLGARVEQFYALQKPVPIEGNWGSGEDAIWAEQIGVKSPETQVLMRYGKSNGWLDGQPAAVTRKVGKGSITYIGAALDEATMKTAAKWMIEESGVAAIMTDLPEDVELSIRSGDGKRVYILTNYGAEAKTVTLPSAMKDVLAGGTVSTVTLSQYGIAVLEATR</sequence>
<dbReference type="SUPFAM" id="SSF51445">
    <property type="entry name" value="(Trans)glycosidases"/>
    <property type="match status" value="1"/>
</dbReference>
<dbReference type="GO" id="GO:0006012">
    <property type="term" value="P:galactose metabolic process"/>
    <property type="evidence" value="ECO:0007669"/>
    <property type="project" value="InterPro"/>
</dbReference>
<dbReference type="Gene3D" id="3.40.50.880">
    <property type="match status" value="1"/>
</dbReference>
<feature type="active site" description="Nucleophile" evidence="9">
    <location>
        <position position="325"/>
    </location>
</feature>
<evidence type="ECO:0000313" key="15">
    <source>
        <dbReference type="EMBL" id="MBB5066480.1"/>
    </source>
</evidence>
<dbReference type="GO" id="GO:0009341">
    <property type="term" value="C:beta-galactosidase complex"/>
    <property type="evidence" value="ECO:0007669"/>
    <property type="project" value="InterPro"/>
</dbReference>
<feature type="domain" description="Glycoside hydrolase family 42 N-terminal" evidence="12">
    <location>
        <begin position="41"/>
        <end position="401"/>
    </location>
</feature>
<feature type="active site" description="Proton donor" evidence="9">
    <location>
        <position position="176"/>
    </location>
</feature>
<evidence type="ECO:0000256" key="11">
    <source>
        <dbReference type="SAM" id="SignalP"/>
    </source>
</evidence>